<dbReference type="Pfam" id="PF23481">
    <property type="entry name" value="Ig_TMEM132_2nd"/>
    <property type="match status" value="1"/>
</dbReference>
<dbReference type="Proteomes" id="UP001152803">
    <property type="component" value="Unassembled WGS sequence"/>
</dbReference>
<evidence type="ECO:0000259" key="3">
    <source>
        <dbReference type="Pfam" id="PF23039"/>
    </source>
</evidence>
<dbReference type="EMBL" id="JAFJMO010000012">
    <property type="protein sequence ID" value="KAJ8260703.1"/>
    <property type="molecule type" value="Genomic_DNA"/>
</dbReference>
<dbReference type="Pfam" id="PF23039">
    <property type="entry name" value="TMEM132_3rd"/>
    <property type="match status" value="1"/>
</dbReference>
<feature type="domain" description="Transmembrane protein TMEM132 N-terminal" evidence="2">
    <location>
        <begin position="58"/>
        <end position="120"/>
    </location>
</feature>
<protein>
    <recommendedName>
        <fullName evidence="7">Transmembrane protein TMEM132 N-terminal domain-containing protein</fullName>
    </recommendedName>
</protein>
<dbReference type="PANTHER" id="PTHR13388:SF4">
    <property type="entry name" value="TRANSMEMBRANE PROTEIN 132C"/>
    <property type="match status" value="1"/>
</dbReference>
<evidence type="ECO:0008006" key="7">
    <source>
        <dbReference type="Google" id="ProtNLM"/>
    </source>
</evidence>
<evidence type="ECO:0000313" key="5">
    <source>
        <dbReference type="EMBL" id="KAJ8260703.1"/>
    </source>
</evidence>
<feature type="domain" description="Transmembrane protein TMEM132 cohesin-like" evidence="3">
    <location>
        <begin position="299"/>
        <end position="341"/>
    </location>
</feature>
<evidence type="ECO:0000313" key="6">
    <source>
        <dbReference type="Proteomes" id="UP001152803"/>
    </source>
</evidence>
<evidence type="ECO:0000259" key="2">
    <source>
        <dbReference type="Pfam" id="PF15705"/>
    </source>
</evidence>
<dbReference type="InterPro" id="IPR055421">
    <property type="entry name" value="TMEM132_3rd"/>
</dbReference>
<feature type="compositionally biased region" description="Basic and acidic residues" evidence="1">
    <location>
        <begin position="253"/>
        <end position="262"/>
    </location>
</feature>
<dbReference type="PANTHER" id="PTHR13388">
    <property type="entry name" value="DETONATOR, ISOFORM E"/>
    <property type="match status" value="1"/>
</dbReference>
<evidence type="ECO:0000256" key="1">
    <source>
        <dbReference type="SAM" id="MobiDB-lite"/>
    </source>
</evidence>
<dbReference type="InterPro" id="IPR055422">
    <property type="entry name" value="Ig_TMEM132_2nd"/>
</dbReference>
<dbReference type="InterPro" id="IPR026307">
    <property type="entry name" value="TMEM132"/>
</dbReference>
<comment type="caution">
    <text evidence="5">The sequence shown here is derived from an EMBL/GenBank/DDBJ whole genome shotgun (WGS) entry which is preliminary data.</text>
</comment>
<organism evidence="5 6">
    <name type="scientific">Conger conger</name>
    <name type="common">Conger eel</name>
    <name type="synonym">Muraena conger</name>
    <dbReference type="NCBI Taxonomy" id="82655"/>
    <lineage>
        <taxon>Eukaryota</taxon>
        <taxon>Metazoa</taxon>
        <taxon>Chordata</taxon>
        <taxon>Craniata</taxon>
        <taxon>Vertebrata</taxon>
        <taxon>Euteleostomi</taxon>
        <taxon>Actinopterygii</taxon>
        <taxon>Neopterygii</taxon>
        <taxon>Teleostei</taxon>
        <taxon>Anguilliformes</taxon>
        <taxon>Congridae</taxon>
        <taxon>Conger</taxon>
    </lineage>
</organism>
<feature type="region of interest" description="Disordered" evidence="1">
    <location>
        <begin position="249"/>
        <end position="283"/>
    </location>
</feature>
<sequence length="341" mass="37410">MVAQVPRPLTPYRPTPTCHTVLISGLIKSIPLHGPVTDGRLFPEVLQRFPPAPAYLPVRFQVLNAESAFFLKEANQDLMRNSSLQARTEPFFVHQARRPPSVNTSYGPLWVDRTVPLELLQLGGAFSSSSSSSVFTFNWKVQTFVISERIYPSEPKVQVLFYVAGRDWDDYGTADRLPCVRMLAFHETQEVRGGCRLRGELGLCVAELEPLPGWFSPPSVVPGRQRAPEQANGTPVELYYVVRSVETGDCSSEDSRKGDSARSDPGQGAGGGPAGPSGSAPMRRIGSVRLHQSSADAQLSQFRLDANLVVLVPSGPVRQRDSFTAFVATSNPSQVDRFTLR</sequence>
<evidence type="ECO:0000259" key="4">
    <source>
        <dbReference type="Pfam" id="PF23481"/>
    </source>
</evidence>
<feature type="domain" description="Transmembrane protein TMEM132 second Ig-like" evidence="4">
    <location>
        <begin position="140"/>
        <end position="265"/>
    </location>
</feature>
<dbReference type="AlphaFoldDB" id="A0A9Q1HTT9"/>
<accession>A0A9Q1HTT9</accession>
<name>A0A9Q1HTT9_CONCO</name>
<keyword evidence="6" id="KW-1185">Reference proteome</keyword>
<reference evidence="5" key="1">
    <citation type="journal article" date="2023" name="Science">
        <title>Genome structures resolve the early diversification of teleost fishes.</title>
        <authorList>
            <person name="Parey E."/>
            <person name="Louis A."/>
            <person name="Montfort J."/>
            <person name="Bouchez O."/>
            <person name="Roques C."/>
            <person name="Iampietro C."/>
            <person name="Lluch J."/>
            <person name="Castinel A."/>
            <person name="Donnadieu C."/>
            <person name="Desvignes T."/>
            <person name="Floi Bucao C."/>
            <person name="Jouanno E."/>
            <person name="Wen M."/>
            <person name="Mejri S."/>
            <person name="Dirks R."/>
            <person name="Jansen H."/>
            <person name="Henkel C."/>
            <person name="Chen W.J."/>
            <person name="Zahm M."/>
            <person name="Cabau C."/>
            <person name="Klopp C."/>
            <person name="Thompson A.W."/>
            <person name="Robinson-Rechavi M."/>
            <person name="Braasch I."/>
            <person name="Lecointre G."/>
            <person name="Bobe J."/>
            <person name="Postlethwait J.H."/>
            <person name="Berthelot C."/>
            <person name="Roest Crollius H."/>
            <person name="Guiguen Y."/>
        </authorList>
    </citation>
    <scope>NUCLEOTIDE SEQUENCE</scope>
    <source>
        <strain evidence="5">Concon-B</strain>
    </source>
</reference>
<dbReference type="Pfam" id="PF15705">
    <property type="entry name" value="TMEM132_N"/>
    <property type="match status" value="1"/>
</dbReference>
<dbReference type="InterPro" id="IPR031435">
    <property type="entry name" value="TMEM132_N"/>
</dbReference>
<gene>
    <name evidence="5" type="ORF">COCON_G00164260</name>
</gene>
<proteinExistence type="predicted"/>
<dbReference type="OrthoDB" id="10026202at2759"/>